<dbReference type="InterPro" id="IPR011701">
    <property type="entry name" value="MFS"/>
</dbReference>
<dbReference type="SUPFAM" id="SSF103473">
    <property type="entry name" value="MFS general substrate transporter"/>
    <property type="match status" value="1"/>
</dbReference>
<feature type="transmembrane region" description="Helical" evidence="4">
    <location>
        <begin position="323"/>
        <end position="341"/>
    </location>
</feature>
<gene>
    <name evidence="6" type="ORF">LAME_0A00320G</name>
</gene>
<feature type="transmembrane region" description="Helical" evidence="4">
    <location>
        <begin position="449"/>
        <end position="471"/>
    </location>
</feature>
<sequence>MVENIELATPPGPSNLSYEKSQNAGRNTHLSSGYQANPESTPAGDRRRLQDLKSEVEGQQEIEVLELPEGGRQAWLVVFGSFMGLIPVFGFINSLGAIESYISKHQLVNESSSVVSWIFSIYLSVAFLSCIFSGGYFDRNGGRDPLSLGTVMFTAAILATANCETIWQFVLAFSILGGLSSGILMTPLVSCVATWFVKKRAIATSVATIGGSIGGVVFPLMLRALYTKVGFKWALRILALLCFCCLLFSIAFAREREQPFNEPFKSKTEALRWYLASALNWRYFLDWKFLFAALGMGFSENSLTASSTYLASYSLAQKNSEQVSYALIATTNAIGILGRYIPGYLADKYTGRFNMAIITVFMAAIFNLSMWLPFGGSVKVMWAYSILYGFMTGSILSLTPVCIGQISRTTDFGKRYASAYMLEAVMTIPVIPVGGAIIGSGSITEYNYFIIYTSIMMIAGAVCFFISRNICIGFRISRF</sequence>
<evidence type="ECO:0000313" key="6">
    <source>
        <dbReference type="EMBL" id="SCU77253.1"/>
    </source>
</evidence>
<reference evidence="7" key="1">
    <citation type="submission" date="2016-03" db="EMBL/GenBank/DDBJ databases">
        <authorList>
            <person name="Devillers Hugo."/>
        </authorList>
    </citation>
    <scope>NUCLEOTIDE SEQUENCE [LARGE SCALE GENOMIC DNA]</scope>
</reference>
<dbReference type="GO" id="GO:0022857">
    <property type="term" value="F:transmembrane transporter activity"/>
    <property type="evidence" value="ECO:0007669"/>
    <property type="project" value="InterPro"/>
</dbReference>
<keyword evidence="4" id="KW-0472">Membrane</keyword>
<dbReference type="Proteomes" id="UP000191144">
    <property type="component" value="Chromosome A"/>
</dbReference>
<feature type="transmembrane region" description="Helical" evidence="4">
    <location>
        <begin position="289"/>
        <end position="311"/>
    </location>
</feature>
<dbReference type="PANTHER" id="PTHR11360">
    <property type="entry name" value="MONOCARBOXYLATE TRANSPORTER"/>
    <property type="match status" value="1"/>
</dbReference>
<evidence type="ECO:0000259" key="5">
    <source>
        <dbReference type="PROSITE" id="PS50850"/>
    </source>
</evidence>
<feature type="transmembrane region" description="Helical" evidence="4">
    <location>
        <begin position="144"/>
        <end position="161"/>
    </location>
</feature>
<dbReference type="PANTHER" id="PTHR11360:SF295">
    <property type="entry name" value="TRANSPORTER MCH4-RELATED"/>
    <property type="match status" value="1"/>
</dbReference>
<feature type="transmembrane region" description="Helical" evidence="4">
    <location>
        <begin position="380"/>
        <end position="403"/>
    </location>
</feature>
<feature type="transmembrane region" description="Helical" evidence="4">
    <location>
        <begin position="424"/>
        <end position="443"/>
    </location>
</feature>
<dbReference type="CDD" id="cd17352">
    <property type="entry name" value="MFS_MCT_SLC16"/>
    <property type="match status" value="1"/>
</dbReference>
<dbReference type="Pfam" id="PF07690">
    <property type="entry name" value="MFS_1"/>
    <property type="match status" value="1"/>
</dbReference>
<proteinExistence type="inferred from homology"/>
<keyword evidence="7" id="KW-1185">Reference proteome</keyword>
<comment type="similarity">
    <text evidence="2">Belongs to the major facilitator superfamily. Monocarboxylate porter (TC 2.A.1.13) family.</text>
</comment>
<evidence type="ECO:0000256" key="4">
    <source>
        <dbReference type="SAM" id="Phobius"/>
    </source>
</evidence>
<dbReference type="Gene3D" id="1.20.1250.20">
    <property type="entry name" value="MFS general substrate transporter like domains"/>
    <property type="match status" value="2"/>
</dbReference>
<feature type="transmembrane region" description="Helical" evidence="4">
    <location>
        <begin position="167"/>
        <end position="189"/>
    </location>
</feature>
<feature type="region of interest" description="Disordered" evidence="3">
    <location>
        <begin position="1"/>
        <end position="47"/>
    </location>
</feature>
<dbReference type="EMBL" id="LT598483">
    <property type="protein sequence ID" value="SCU77253.1"/>
    <property type="molecule type" value="Genomic_DNA"/>
</dbReference>
<feature type="transmembrane region" description="Helical" evidence="4">
    <location>
        <begin position="74"/>
        <end position="94"/>
    </location>
</feature>
<keyword evidence="4" id="KW-1133">Transmembrane helix</keyword>
<evidence type="ECO:0000256" key="2">
    <source>
        <dbReference type="ARBA" id="ARBA00006727"/>
    </source>
</evidence>
<feature type="domain" description="Major facilitator superfamily (MFS) profile" evidence="5">
    <location>
        <begin position="73"/>
        <end position="471"/>
    </location>
</feature>
<dbReference type="OrthoDB" id="6509908at2759"/>
<dbReference type="GO" id="GO:0032218">
    <property type="term" value="P:riboflavin transport"/>
    <property type="evidence" value="ECO:0007669"/>
    <property type="project" value="TreeGrafter"/>
</dbReference>
<feature type="transmembrane region" description="Helical" evidence="4">
    <location>
        <begin position="201"/>
        <end position="221"/>
    </location>
</feature>
<dbReference type="InterPro" id="IPR036259">
    <property type="entry name" value="MFS_trans_sf"/>
</dbReference>
<evidence type="ECO:0000256" key="1">
    <source>
        <dbReference type="ARBA" id="ARBA00004141"/>
    </source>
</evidence>
<feature type="transmembrane region" description="Helical" evidence="4">
    <location>
        <begin position="353"/>
        <end position="374"/>
    </location>
</feature>
<evidence type="ECO:0000313" key="7">
    <source>
        <dbReference type="Proteomes" id="UP000191144"/>
    </source>
</evidence>
<dbReference type="InterPro" id="IPR050327">
    <property type="entry name" value="Proton-linked_MCT"/>
</dbReference>
<dbReference type="AlphaFoldDB" id="A0A1G4IL70"/>
<dbReference type="GO" id="GO:0016020">
    <property type="term" value="C:membrane"/>
    <property type="evidence" value="ECO:0007669"/>
    <property type="project" value="UniProtKB-SubCell"/>
</dbReference>
<name>A0A1G4IL70_9SACH</name>
<feature type="transmembrane region" description="Helical" evidence="4">
    <location>
        <begin position="114"/>
        <end position="137"/>
    </location>
</feature>
<comment type="subcellular location">
    <subcellularLocation>
        <location evidence="1">Membrane</location>
        <topology evidence="1">Multi-pass membrane protein</topology>
    </subcellularLocation>
</comment>
<feature type="transmembrane region" description="Helical" evidence="4">
    <location>
        <begin position="233"/>
        <end position="253"/>
    </location>
</feature>
<dbReference type="InterPro" id="IPR020846">
    <property type="entry name" value="MFS_dom"/>
</dbReference>
<accession>A0A1G4IL70</accession>
<keyword evidence="4" id="KW-0812">Transmembrane</keyword>
<feature type="compositionally biased region" description="Polar residues" evidence="3">
    <location>
        <begin position="14"/>
        <end position="40"/>
    </location>
</feature>
<organism evidence="6 7">
    <name type="scientific">Lachancea meyersii CBS 8951</name>
    <dbReference type="NCBI Taxonomy" id="1266667"/>
    <lineage>
        <taxon>Eukaryota</taxon>
        <taxon>Fungi</taxon>
        <taxon>Dikarya</taxon>
        <taxon>Ascomycota</taxon>
        <taxon>Saccharomycotina</taxon>
        <taxon>Saccharomycetes</taxon>
        <taxon>Saccharomycetales</taxon>
        <taxon>Saccharomycetaceae</taxon>
        <taxon>Lachancea</taxon>
    </lineage>
</organism>
<evidence type="ECO:0000256" key="3">
    <source>
        <dbReference type="SAM" id="MobiDB-lite"/>
    </source>
</evidence>
<protein>
    <submittedName>
        <fullName evidence="6">LAME_0A00320g1_1</fullName>
    </submittedName>
</protein>
<dbReference type="PROSITE" id="PS50850">
    <property type="entry name" value="MFS"/>
    <property type="match status" value="1"/>
</dbReference>